<dbReference type="PROSITE" id="PS50850">
    <property type="entry name" value="MFS"/>
    <property type="match status" value="1"/>
</dbReference>
<evidence type="ECO:0000259" key="7">
    <source>
        <dbReference type="PROSITE" id="PS50850"/>
    </source>
</evidence>
<keyword evidence="5 6" id="KW-0472">Membrane</keyword>
<feature type="transmembrane region" description="Helical" evidence="6">
    <location>
        <begin position="398"/>
        <end position="419"/>
    </location>
</feature>
<evidence type="ECO:0000256" key="3">
    <source>
        <dbReference type="ARBA" id="ARBA00022692"/>
    </source>
</evidence>
<dbReference type="InterPro" id="IPR011701">
    <property type="entry name" value="MFS"/>
</dbReference>
<dbReference type="EMBL" id="BJYR01000001">
    <property type="protein sequence ID" value="GEN98377.1"/>
    <property type="molecule type" value="Genomic_DNA"/>
</dbReference>
<dbReference type="InterPro" id="IPR020846">
    <property type="entry name" value="MFS_dom"/>
</dbReference>
<reference evidence="8 9" key="1">
    <citation type="submission" date="2019-07" db="EMBL/GenBank/DDBJ databases">
        <title>Whole genome shotgun sequence of Novosphingobium sediminis NBRC 106119.</title>
        <authorList>
            <person name="Hosoyama A."/>
            <person name="Uohara A."/>
            <person name="Ohji S."/>
            <person name="Ichikawa N."/>
        </authorList>
    </citation>
    <scope>NUCLEOTIDE SEQUENCE [LARGE SCALE GENOMIC DNA]</scope>
    <source>
        <strain evidence="8 9">NBRC 106119</strain>
    </source>
</reference>
<keyword evidence="2" id="KW-0813">Transport</keyword>
<dbReference type="AlphaFoldDB" id="A0A512AFA4"/>
<gene>
    <name evidence="8" type="ORF">NSE01_02100</name>
</gene>
<evidence type="ECO:0000256" key="6">
    <source>
        <dbReference type="SAM" id="Phobius"/>
    </source>
</evidence>
<feature type="domain" description="Major facilitator superfamily (MFS) profile" evidence="7">
    <location>
        <begin position="296"/>
        <end position="490"/>
    </location>
</feature>
<comment type="caution">
    <text evidence="8">The sequence shown here is derived from an EMBL/GenBank/DDBJ whole genome shotgun (WGS) entry which is preliminary data.</text>
</comment>
<organism evidence="8 9">
    <name type="scientific">Novosphingobium sediminis</name>
    <dbReference type="NCBI Taxonomy" id="707214"/>
    <lineage>
        <taxon>Bacteria</taxon>
        <taxon>Pseudomonadati</taxon>
        <taxon>Pseudomonadota</taxon>
        <taxon>Alphaproteobacteria</taxon>
        <taxon>Sphingomonadales</taxon>
        <taxon>Sphingomonadaceae</taxon>
        <taxon>Novosphingobium</taxon>
    </lineage>
</organism>
<accession>A0A512AFA4</accession>
<feature type="transmembrane region" description="Helical" evidence="6">
    <location>
        <begin position="50"/>
        <end position="70"/>
    </location>
</feature>
<feature type="transmembrane region" description="Helical" evidence="6">
    <location>
        <begin position="431"/>
        <end position="459"/>
    </location>
</feature>
<feature type="transmembrane region" description="Helical" evidence="6">
    <location>
        <begin position="257"/>
        <end position="277"/>
    </location>
</feature>
<dbReference type="Proteomes" id="UP000321464">
    <property type="component" value="Unassembled WGS sequence"/>
</dbReference>
<feature type="transmembrane region" description="Helical" evidence="6">
    <location>
        <begin position="12"/>
        <end position="30"/>
    </location>
</feature>
<dbReference type="GO" id="GO:0016020">
    <property type="term" value="C:membrane"/>
    <property type="evidence" value="ECO:0007669"/>
    <property type="project" value="UniProtKB-SubCell"/>
</dbReference>
<feature type="transmembrane region" description="Helical" evidence="6">
    <location>
        <begin position="465"/>
        <end position="484"/>
    </location>
</feature>
<dbReference type="OrthoDB" id="7584869at2"/>
<keyword evidence="3 6" id="KW-0812">Transmembrane</keyword>
<dbReference type="Gene3D" id="1.20.1250.20">
    <property type="entry name" value="MFS general substrate transporter like domains"/>
    <property type="match status" value="2"/>
</dbReference>
<dbReference type="PANTHER" id="PTHR19432">
    <property type="entry name" value="SUGAR TRANSPORTER"/>
    <property type="match status" value="1"/>
</dbReference>
<evidence type="ECO:0000256" key="4">
    <source>
        <dbReference type="ARBA" id="ARBA00022989"/>
    </source>
</evidence>
<evidence type="ECO:0000313" key="9">
    <source>
        <dbReference type="Proteomes" id="UP000321464"/>
    </source>
</evidence>
<proteinExistence type="predicted"/>
<feature type="transmembrane region" description="Helical" evidence="6">
    <location>
        <begin position="374"/>
        <end position="392"/>
    </location>
</feature>
<dbReference type="GO" id="GO:0022857">
    <property type="term" value="F:transmembrane transporter activity"/>
    <property type="evidence" value="ECO:0007669"/>
    <property type="project" value="InterPro"/>
</dbReference>
<keyword evidence="9" id="KW-1185">Reference proteome</keyword>
<evidence type="ECO:0000256" key="1">
    <source>
        <dbReference type="ARBA" id="ARBA00004141"/>
    </source>
</evidence>
<keyword evidence="4 6" id="KW-1133">Transmembrane helix</keyword>
<protein>
    <submittedName>
        <fullName evidence="8">Transporter</fullName>
    </submittedName>
</protein>
<comment type="subcellular location">
    <subcellularLocation>
        <location evidence="1">Membrane</location>
        <topology evidence="1">Multi-pass membrane protein</topology>
    </subcellularLocation>
</comment>
<feature type="transmembrane region" description="Helical" evidence="6">
    <location>
        <begin position="82"/>
        <end position="99"/>
    </location>
</feature>
<evidence type="ECO:0000256" key="2">
    <source>
        <dbReference type="ARBA" id="ARBA00022448"/>
    </source>
</evidence>
<feature type="transmembrane region" description="Helical" evidence="6">
    <location>
        <begin position="184"/>
        <end position="202"/>
    </location>
</feature>
<name>A0A512AFA4_9SPHN</name>
<evidence type="ECO:0000256" key="5">
    <source>
        <dbReference type="ARBA" id="ARBA00023136"/>
    </source>
</evidence>
<feature type="transmembrane region" description="Helical" evidence="6">
    <location>
        <begin position="143"/>
        <end position="164"/>
    </location>
</feature>
<dbReference type="InterPro" id="IPR036259">
    <property type="entry name" value="MFS_trans_sf"/>
</dbReference>
<evidence type="ECO:0000313" key="8">
    <source>
        <dbReference type="EMBL" id="GEN98377.1"/>
    </source>
</evidence>
<dbReference type="Pfam" id="PF07690">
    <property type="entry name" value="MFS_1"/>
    <property type="match status" value="1"/>
</dbReference>
<dbReference type="PANTHER" id="PTHR19432:SF35">
    <property type="entry name" value="SOLUTE CARRIER FAMILY 45 MEMBER 3 ISOFORM X1"/>
    <property type="match status" value="1"/>
</dbReference>
<feature type="transmembrane region" description="Helical" evidence="6">
    <location>
        <begin position="298"/>
        <end position="317"/>
    </location>
</feature>
<dbReference type="RefSeq" id="WP_147157757.1">
    <property type="nucleotide sequence ID" value="NZ_BJYR01000001.1"/>
</dbReference>
<dbReference type="SUPFAM" id="SSF103473">
    <property type="entry name" value="MFS general substrate transporter"/>
    <property type="match status" value="1"/>
</dbReference>
<sequence length="490" mass="52838">MTPREKPQQSFWGLWNVSFGFFGIQLAFGLQNANISRIFQSLGSSVDNLAFLWIAGPVTGLIVQPLIGHYSDRTWGRFGRRRPYFVAGAVLSALALLGLPQTGVLLLAAGFLWLLDASLNIAMEPFRAFVGDMTPDDQRAQGFALQTWFIGAGAVIGSVLPALFTHLGIANTAPEGVVPDSVRLSFFIGAAAMVLAVAWTAFSVREYSPEEMAAFGGESHVEPGSQPLVYSARGPMWLVFGAVLLAVVGELGLDKQLYVLGGGLVAFGLAQIVLRAMRAKGALAEIMSDLAQMPAQMRQLAVAQFFTWTALFIMWIYTTPVVTKYAFGAVDTTGTAFNAGADWVGVMFAFYNGVAAFAAFLLPILAKRIGNARTHAACLLGGGVGFLLLLVLRDQWLLLLPMVFVGVAWASILAMPYVILTRVLPPHKFGIYIGVFNIFIVVPQLMVATIMGGVIRSFFPTEPKWTMLVGAIVMAMAALAMLRVREEKAA</sequence>
<feature type="transmembrane region" description="Helical" evidence="6">
    <location>
        <begin position="343"/>
        <end position="362"/>
    </location>
</feature>